<reference evidence="9 10" key="1">
    <citation type="journal article" date="2008" name="PLoS ONE">
        <title>Genome sequence of the saprophyte Leptospira biflexa provides insights into the evolution of Leptospira and the pathogenesis of leptospirosis.</title>
        <authorList>
            <person name="Picardeau M."/>
            <person name="Bulach D.M."/>
            <person name="Bouchier C."/>
            <person name="Zuerner R.L."/>
            <person name="Zidane N."/>
            <person name="Wilson P.J."/>
            <person name="Creno S."/>
            <person name="Kuczek E.S."/>
            <person name="Bommezzadri S."/>
            <person name="Davis J.C."/>
            <person name="McGrath A."/>
            <person name="Johnson M.J."/>
            <person name="Boursaux-Eude C."/>
            <person name="Seemann T."/>
            <person name="Rouy Z."/>
            <person name="Coppel R.L."/>
            <person name="Rood J.I."/>
            <person name="Lajus A."/>
            <person name="Davies J.K."/>
            <person name="Medigue C."/>
            <person name="Adler B."/>
        </authorList>
    </citation>
    <scope>NUCLEOTIDE SEQUENCE [LARGE SCALE GENOMIC DNA]</scope>
    <source>
        <strain evidence="10">Patoc 1 / ATCC 23582 / Paris</strain>
    </source>
</reference>
<evidence type="ECO:0000256" key="4">
    <source>
        <dbReference type="ARBA" id="ARBA00022679"/>
    </source>
</evidence>
<dbReference type="HOGENOM" id="CLU_584996_0_0_12"/>
<dbReference type="OrthoDB" id="345599at2"/>
<feature type="transmembrane region" description="Helical" evidence="8">
    <location>
        <begin position="260"/>
        <end position="278"/>
    </location>
</feature>
<protein>
    <recommendedName>
        <fullName evidence="11">Glycosyltransferase RgtA/B/C/D-like domain-containing protein</fullName>
    </recommendedName>
</protein>
<dbReference type="PANTHER" id="PTHR33908">
    <property type="entry name" value="MANNOSYLTRANSFERASE YKCB-RELATED"/>
    <property type="match status" value="1"/>
</dbReference>
<keyword evidence="10" id="KW-1185">Reference proteome</keyword>
<keyword evidence="7 8" id="KW-0472">Membrane</keyword>
<sequence length="467" mass="54744">MKIERERIKNWKIEILTYLLISIGIFLRLFSIDRQSLWTDELYSVYASSIQNWSEFWVYLADDPHPPLFQILLRLWIRLIPGMSEITIKLFPAIISIFNLILIGIFTRAWDSKKRFLFLCLFSLSPGAIYYAQEVRSYSLLLCLSSLILIFFEKLISEPKKIMHLCILSVLSVTISYVHLFGFIFIGSLYFVCFVYYFYHKDPISKVIFFLGFISFCFYLPFLFQLFITSRIQTASWIDPPGIVLLLTYGSLFLYTSKKYFFLTALLPVLFFIYSLVGSIQTKRNHKQKFYLTFGELSLFVAILIVVSTTLFSYIKPIATNRNWIVTLPLVYLFASENLRNQIQNKKILLGLILFLSLSFIDFKKNFYIQFKEDWRGTTSYLIEHCAGPVVFSDATPEYISLYLNWQGNQRLTPTILGNNVDLQQKETCVVKRFMGGNGKSFENSDLWKKQKETALYGFSIEEFIKY</sequence>
<organism evidence="9 10">
    <name type="scientific">Leptospira biflexa serovar Patoc (strain Patoc 1 / ATCC 23582 / Paris)</name>
    <dbReference type="NCBI Taxonomy" id="456481"/>
    <lineage>
        <taxon>Bacteria</taxon>
        <taxon>Pseudomonadati</taxon>
        <taxon>Spirochaetota</taxon>
        <taxon>Spirochaetia</taxon>
        <taxon>Leptospirales</taxon>
        <taxon>Leptospiraceae</taxon>
        <taxon>Leptospira</taxon>
    </lineage>
</organism>
<dbReference type="EMBL" id="CP000786">
    <property type="protein sequence ID" value="ABZ98094.1"/>
    <property type="molecule type" value="Genomic_DNA"/>
</dbReference>
<evidence type="ECO:0008006" key="11">
    <source>
        <dbReference type="Google" id="ProtNLM"/>
    </source>
</evidence>
<dbReference type="GO" id="GO:0005886">
    <property type="term" value="C:plasma membrane"/>
    <property type="evidence" value="ECO:0007669"/>
    <property type="project" value="UniProtKB-SubCell"/>
</dbReference>
<feature type="transmembrane region" description="Helical" evidence="8">
    <location>
        <begin position="90"/>
        <end position="109"/>
    </location>
</feature>
<feature type="transmembrane region" description="Helical" evidence="8">
    <location>
        <begin position="116"/>
        <end position="132"/>
    </location>
</feature>
<feature type="transmembrane region" description="Helical" evidence="8">
    <location>
        <begin position="12"/>
        <end position="30"/>
    </location>
</feature>
<dbReference type="GO" id="GO:0016763">
    <property type="term" value="F:pentosyltransferase activity"/>
    <property type="evidence" value="ECO:0007669"/>
    <property type="project" value="TreeGrafter"/>
</dbReference>
<evidence type="ECO:0000256" key="1">
    <source>
        <dbReference type="ARBA" id="ARBA00004651"/>
    </source>
</evidence>
<name>B0SSK4_LEPBP</name>
<evidence type="ECO:0000256" key="7">
    <source>
        <dbReference type="ARBA" id="ARBA00023136"/>
    </source>
</evidence>
<evidence type="ECO:0000256" key="8">
    <source>
        <dbReference type="SAM" id="Phobius"/>
    </source>
</evidence>
<feature type="transmembrane region" description="Helical" evidence="8">
    <location>
        <begin position="236"/>
        <end position="254"/>
    </location>
</feature>
<keyword evidence="2" id="KW-1003">Cell membrane</keyword>
<feature type="transmembrane region" description="Helical" evidence="8">
    <location>
        <begin position="204"/>
        <end position="224"/>
    </location>
</feature>
<keyword evidence="3" id="KW-0328">Glycosyltransferase</keyword>
<keyword evidence="6 8" id="KW-1133">Transmembrane helix</keyword>
<dbReference type="GO" id="GO:0009103">
    <property type="term" value="P:lipopolysaccharide biosynthetic process"/>
    <property type="evidence" value="ECO:0007669"/>
    <property type="project" value="UniProtKB-ARBA"/>
</dbReference>
<keyword evidence="4" id="KW-0808">Transferase</keyword>
<evidence type="ECO:0000256" key="6">
    <source>
        <dbReference type="ARBA" id="ARBA00022989"/>
    </source>
</evidence>
<feature type="transmembrane region" description="Helical" evidence="8">
    <location>
        <begin position="168"/>
        <end position="198"/>
    </location>
</feature>
<evidence type="ECO:0000256" key="2">
    <source>
        <dbReference type="ARBA" id="ARBA00022475"/>
    </source>
</evidence>
<dbReference type="BioCyc" id="LBIF456481:LEPBI_RS09840-MONOMER"/>
<accession>B0SSK4</accession>
<feature type="transmembrane region" description="Helical" evidence="8">
    <location>
        <begin position="347"/>
        <end position="363"/>
    </location>
</feature>
<evidence type="ECO:0000313" key="10">
    <source>
        <dbReference type="Proteomes" id="UP000001847"/>
    </source>
</evidence>
<dbReference type="AlphaFoldDB" id="B0SSK4"/>
<dbReference type="InterPro" id="IPR050297">
    <property type="entry name" value="LipidA_mod_glycosyltrf_83"/>
</dbReference>
<evidence type="ECO:0000256" key="3">
    <source>
        <dbReference type="ARBA" id="ARBA00022676"/>
    </source>
</evidence>
<gene>
    <name evidence="9" type="ordered locus">LEPBI_I1992</name>
</gene>
<dbReference type="KEGG" id="lbi:LEPBI_I1992"/>
<feature type="transmembrane region" description="Helical" evidence="8">
    <location>
        <begin position="290"/>
        <end position="312"/>
    </location>
</feature>
<dbReference type="Proteomes" id="UP000001847">
    <property type="component" value="Chromosome I"/>
</dbReference>
<proteinExistence type="predicted"/>
<dbReference type="PANTHER" id="PTHR33908:SF11">
    <property type="entry name" value="MEMBRANE PROTEIN"/>
    <property type="match status" value="1"/>
</dbReference>
<comment type="subcellular location">
    <subcellularLocation>
        <location evidence="1">Cell membrane</location>
        <topology evidence="1">Multi-pass membrane protein</topology>
    </subcellularLocation>
</comment>
<evidence type="ECO:0000313" key="9">
    <source>
        <dbReference type="EMBL" id="ABZ98094.1"/>
    </source>
</evidence>
<dbReference type="STRING" id="456481.LEPBI_I1992"/>
<evidence type="ECO:0000256" key="5">
    <source>
        <dbReference type="ARBA" id="ARBA00022692"/>
    </source>
</evidence>
<keyword evidence="5 8" id="KW-0812">Transmembrane</keyword>